<dbReference type="Pfam" id="PF23173">
    <property type="entry name" value="bHLH_SAC51"/>
    <property type="match status" value="1"/>
</dbReference>
<organism evidence="4 5">
    <name type="scientific">Coptis chinensis</name>
    <dbReference type="NCBI Taxonomy" id="261450"/>
    <lineage>
        <taxon>Eukaryota</taxon>
        <taxon>Viridiplantae</taxon>
        <taxon>Streptophyta</taxon>
        <taxon>Embryophyta</taxon>
        <taxon>Tracheophyta</taxon>
        <taxon>Spermatophyta</taxon>
        <taxon>Magnoliopsida</taxon>
        <taxon>Ranunculales</taxon>
        <taxon>Ranunculaceae</taxon>
        <taxon>Coptidoideae</taxon>
        <taxon>Coptis</taxon>
    </lineage>
</organism>
<keyword evidence="5" id="KW-1185">Reference proteome</keyword>
<dbReference type="OrthoDB" id="1921805at2759"/>
<dbReference type="InterPro" id="IPR037546">
    <property type="entry name" value="SAC51-like"/>
</dbReference>
<feature type="domain" description="BHLH" evidence="3">
    <location>
        <begin position="4"/>
        <end position="53"/>
    </location>
</feature>
<keyword evidence="1" id="KW-0805">Transcription regulation</keyword>
<dbReference type="PANTHER" id="PTHR36066">
    <property type="entry name" value="TRANSCRIPTION FACTOR BHLH145"/>
    <property type="match status" value="1"/>
</dbReference>
<proteinExistence type="predicted"/>
<dbReference type="GO" id="GO:0046983">
    <property type="term" value="F:protein dimerization activity"/>
    <property type="evidence" value="ECO:0007669"/>
    <property type="project" value="InterPro"/>
</dbReference>
<evidence type="ECO:0000256" key="1">
    <source>
        <dbReference type="ARBA" id="ARBA00023015"/>
    </source>
</evidence>
<name>A0A835IKB0_9MAGN</name>
<reference evidence="4 5" key="1">
    <citation type="submission" date="2020-10" db="EMBL/GenBank/DDBJ databases">
        <title>The Coptis chinensis genome and diversification of protoberbering-type alkaloids.</title>
        <authorList>
            <person name="Wang B."/>
            <person name="Shu S."/>
            <person name="Song C."/>
            <person name="Liu Y."/>
        </authorList>
    </citation>
    <scope>NUCLEOTIDE SEQUENCE [LARGE SCALE GENOMIC DNA]</scope>
    <source>
        <strain evidence="4">HL-2020</strain>
        <tissue evidence="4">Leaf</tissue>
    </source>
</reference>
<dbReference type="SUPFAM" id="SSF47459">
    <property type="entry name" value="HLH, helix-loop-helix DNA-binding domain"/>
    <property type="match status" value="1"/>
</dbReference>
<evidence type="ECO:0000313" key="5">
    <source>
        <dbReference type="Proteomes" id="UP000631114"/>
    </source>
</evidence>
<accession>A0A835IKB0</accession>
<dbReference type="PROSITE" id="PS50888">
    <property type="entry name" value="BHLH"/>
    <property type="match status" value="1"/>
</dbReference>
<dbReference type="InterPro" id="IPR011598">
    <property type="entry name" value="bHLH_dom"/>
</dbReference>
<evidence type="ECO:0000259" key="3">
    <source>
        <dbReference type="PROSITE" id="PS50888"/>
    </source>
</evidence>
<dbReference type="Proteomes" id="UP000631114">
    <property type="component" value="Unassembled WGS sequence"/>
</dbReference>
<dbReference type="EMBL" id="JADFTS010000002">
    <property type="protein sequence ID" value="KAF9619356.1"/>
    <property type="molecule type" value="Genomic_DNA"/>
</dbReference>
<dbReference type="AlphaFoldDB" id="A0A835IKB0"/>
<sequence>MNSKRMMRWLALHGILRRRMKKMVKALRSIVPGADQMNTATVIDEVVTYLKSLKVEVKKHGLRNFKN</sequence>
<evidence type="ECO:0000256" key="2">
    <source>
        <dbReference type="ARBA" id="ARBA00023163"/>
    </source>
</evidence>
<gene>
    <name evidence="4" type="ORF">IFM89_006543</name>
</gene>
<protein>
    <recommendedName>
        <fullName evidence="3">BHLH domain-containing protein</fullName>
    </recommendedName>
</protein>
<dbReference type="InterPro" id="IPR036638">
    <property type="entry name" value="HLH_DNA-bd_sf"/>
</dbReference>
<evidence type="ECO:0000313" key="4">
    <source>
        <dbReference type="EMBL" id="KAF9619356.1"/>
    </source>
</evidence>
<comment type="caution">
    <text evidence="4">The sequence shown here is derived from an EMBL/GenBank/DDBJ whole genome shotgun (WGS) entry which is preliminary data.</text>
</comment>
<dbReference type="PANTHER" id="PTHR36066:SF11">
    <property type="entry name" value="TRANSCRIPTION FACTOR BHLH144"/>
    <property type="match status" value="1"/>
</dbReference>
<dbReference type="Gene3D" id="4.10.280.10">
    <property type="entry name" value="Helix-loop-helix DNA-binding domain"/>
    <property type="match status" value="1"/>
</dbReference>
<keyword evidence="2" id="KW-0804">Transcription</keyword>